<gene>
    <name evidence="1" type="ORF">PUN28_001985</name>
</gene>
<reference evidence="1 2" key="1">
    <citation type="submission" date="2023-03" db="EMBL/GenBank/DDBJ databases">
        <title>High recombination rates correlate with genetic variation in Cardiocondyla obscurior ants.</title>
        <authorList>
            <person name="Errbii M."/>
        </authorList>
    </citation>
    <scope>NUCLEOTIDE SEQUENCE [LARGE SCALE GENOMIC DNA]</scope>
    <source>
        <strain evidence="1">Alpha-2009</strain>
        <tissue evidence="1">Whole body</tissue>
    </source>
</reference>
<protein>
    <submittedName>
        <fullName evidence="1">Uncharacterized protein</fullName>
    </submittedName>
</protein>
<accession>A0AAW2GS94</accession>
<organism evidence="1 2">
    <name type="scientific">Cardiocondyla obscurior</name>
    <dbReference type="NCBI Taxonomy" id="286306"/>
    <lineage>
        <taxon>Eukaryota</taxon>
        <taxon>Metazoa</taxon>
        <taxon>Ecdysozoa</taxon>
        <taxon>Arthropoda</taxon>
        <taxon>Hexapoda</taxon>
        <taxon>Insecta</taxon>
        <taxon>Pterygota</taxon>
        <taxon>Neoptera</taxon>
        <taxon>Endopterygota</taxon>
        <taxon>Hymenoptera</taxon>
        <taxon>Apocrita</taxon>
        <taxon>Aculeata</taxon>
        <taxon>Formicoidea</taxon>
        <taxon>Formicidae</taxon>
        <taxon>Myrmicinae</taxon>
        <taxon>Cardiocondyla</taxon>
    </lineage>
</organism>
<evidence type="ECO:0000313" key="1">
    <source>
        <dbReference type="EMBL" id="KAL0130068.1"/>
    </source>
</evidence>
<dbReference type="EMBL" id="JADYXP020000002">
    <property type="protein sequence ID" value="KAL0130068.1"/>
    <property type="molecule type" value="Genomic_DNA"/>
</dbReference>
<comment type="caution">
    <text evidence="1">The sequence shown here is derived from an EMBL/GenBank/DDBJ whole genome shotgun (WGS) entry which is preliminary data.</text>
</comment>
<dbReference type="AlphaFoldDB" id="A0AAW2GS94"/>
<evidence type="ECO:0000313" key="2">
    <source>
        <dbReference type="Proteomes" id="UP001430953"/>
    </source>
</evidence>
<sequence>MHKTRILADLSTCPMAKLVENILLTLSFFMITIRSNASRVLCTFVSTSCCLSKFSSTAGGTARTVLRL</sequence>
<name>A0AAW2GS94_9HYME</name>
<dbReference type="Proteomes" id="UP001430953">
    <property type="component" value="Unassembled WGS sequence"/>
</dbReference>
<keyword evidence="2" id="KW-1185">Reference proteome</keyword>
<proteinExistence type="predicted"/>